<dbReference type="Proteomes" id="UP000198281">
    <property type="component" value="Unassembled WGS sequence"/>
</dbReference>
<dbReference type="InterPro" id="IPR005119">
    <property type="entry name" value="LysR_subst-bd"/>
</dbReference>
<dbReference type="Gene3D" id="3.40.190.10">
    <property type="entry name" value="Periplasmic binding protein-like II"/>
    <property type="match status" value="2"/>
</dbReference>
<feature type="domain" description="HTH lysR-type" evidence="5">
    <location>
        <begin position="5"/>
        <end position="62"/>
    </location>
</feature>
<dbReference type="Pfam" id="PF03466">
    <property type="entry name" value="LysR_substrate"/>
    <property type="match status" value="1"/>
</dbReference>
<gene>
    <name evidence="6" type="ORF">SAMN06295912_13916</name>
</gene>
<dbReference type="AlphaFoldDB" id="A0A239JT58"/>
<evidence type="ECO:0000259" key="5">
    <source>
        <dbReference type="PROSITE" id="PS50931"/>
    </source>
</evidence>
<protein>
    <submittedName>
        <fullName evidence="6">DNA-binding transcriptional regulator, LysR family</fullName>
    </submittedName>
</protein>
<organism evidence="6 7">
    <name type="scientific">Edaphosphingomonas laterariae</name>
    <dbReference type="NCBI Taxonomy" id="861865"/>
    <lineage>
        <taxon>Bacteria</taxon>
        <taxon>Pseudomonadati</taxon>
        <taxon>Pseudomonadota</taxon>
        <taxon>Alphaproteobacteria</taxon>
        <taxon>Sphingomonadales</taxon>
        <taxon>Rhizorhabdaceae</taxon>
        <taxon>Edaphosphingomonas</taxon>
    </lineage>
</organism>
<dbReference type="GO" id="GO:0003700">
    <property type="term" value="F:DNA-binding transcription factor activity"/>
    <property type="evidence" value="ECO:0007669"/>
    <property type="project" value="InterPro"/>
</dbReference>
<dbReference type="Gene3D" id="1.10.10.10">
    <property type="entry name" value="Winged helix-like DNA-binding domain superfamily/Winged helix DNA-binding domain"/>
    <property type="match status" value="1"/>
</dbReference>
<dbReference type="PROSITE" id="PS50931">
    <property type="entry name" value="HTH_LYSR"/>
    <property type="match status" value="1"/>
</dbReference>
<dbReference type="FunFam" id="1.10.10.10:FF:000001">
    <property type="entry name" value="LysR family transcriptional regulator"/>
    <property type="match status" value="1"/>
</dbReference>
<dbReference type="PRINTS" id="PR00039">
    <property type="entry name" value="HTHLYSR"/>
</dbReference>
<evidence type="ECO:0000256" key="3">
    <source>
        <dbReference type="ARBA" id="ARBA00023125"/>
    </source>
</evidence>
<proteinExistence type="inferred from homology"/>
<evidence type="ECO:0000256" key="4">
    <source>
        <dbReference type="ARBA" id="ARBA00023163"/>
    </source>
</evidence>
<dbReference type="GO" id="GO:0003677">
    <property type="term" value="F:DNA binding"/>
    <property type="evidence" value="ECO:0007669"/>
    <property type="project" value="UniProtKB-KW"/>
</dbReference>
<dbReference type="PANTHER" id="PTHR30579">
    <property type="entry name" value="TRANSCRIPTIONAL REGULATOR"/>
    <property type="match status" value="1"/>
</dbReference>
<sequence length="280" mass="29682">MMNMLDPRLLRSFVAIADSGNFTLAAQRLHMTQSTISQQLSRLEDAAGHRLIDRSARPVRATAAGERLIGHARRILALQDEAAMLLADPAGTAAIRIGLPEDLATGEMATGFARFAARHPEIRLDVTTGLSRPLAALYAQGEFDIAIVKEMQAGPDCRVAFPEPLGWFAGKGGAVVARDPVPLVTFPPGGLYRDAMFDRLEQEGRRWYVAFSGSSLQSVLAAVGAGLGVSLLPLRTTSGAPVRRIQDFGPVAPMVVALYAREAEGAVAELADAIAATLAG</sequence>
<evidence type="ECO:0000313" key="7">
    <source>
        <dbReference type="Proteomes" id="UP000198281"/>
    </source>
</evidence>
<dbReference type="InterPro" id="IPR036390">
    <property type="entry name" value="WH_DNA-bd_sf"/>
</dbReference>
<comment type="similarity">
    <text evidence="1">Belongs to the LysR transcriptional regulatory family.</text>
</comment>
<dbReference type="InterPro" id="IPR000847">
    <property type="entry name" value="LysR_HTH_N"/>
</dbReference>
<evidence type="ECO:0000256" key="2">
    <source>
        <dbReference type="ARBA" id="ARBA00023015"/>
    </source>
</evidence>
<keyword evidence="2" id="KW-0805">Transcription regulation</keyword>
<evidence type="ECO:0000256" key="1">
    <source>
        <dbReference type="ARBA" id="ARBA00009437"/>
    </source>
</evidence>
<keyword evidence="7" id="KW-1185">Reference proteome</keyword>
<dbReference type="InterPro" id="IPR050176">
    <property type="entry name" value="LTTR"/>
</dbReference>
<dbReference type="SUPFAM" id="SSF46785">
    <property type="entry name" value="Winged helix' DNA-binding domain"/>
    <property type="match status" value="1"/>
</dbReference>
<dbReference type="EMBL" id="FZOS01000039">
    <property type="protein sequence ID" value="SNT09030.1"/>
    <property type="molecule type" value="Genomic_DNA"/>
</dbReference>
<reference evidence="7" key="1">
    <citation type="submission" date="2017-06" db="EMBL/GenBank/DDBJ databases">
        <authorList>
            <person name="Varghese N."/>
            <person name="Submissions S."/>
        </authorList>
    </citation>
    <scope>NUCLEOTIDE SEQUENCE [LARGE SCALE GENOMIC DNA]</scope>
    <source>
        <strain evidence="7">LNB2</strain>
    </source>
</reference>
<dbReference type="RefSeq" id="WP_245843047.1">
    <property type="nucleotide sequence ID" value="NZ_FZOS01000039.1"/>
</dbReference>
<dbReference type="InterPro" id="IPR036388">
    <property type="entry name" value="WH-like_DNA-bd_sf"/>
</dbReference>
<keyword evidence="3 6" id="KW-0238">DNA-binding</keyword>
<evidence type="ECO:0000313" key="6">
    <source>
        <dbReference type="EMBL" id="SNT09030.1"/>
    </source>
</evidence>
<dbReference type="PANTHER" id="PTHR30579:SF7">
    <property type="entry name" value="HTH-TYPE TRANSCRIPTIONAL REGULATOR LRHA-RELATED"/>
    <property type="match status" value="1"/>
</dbReference>
<keyword evidence="4" id="KW-0804">Transcription</keyword>
<accession>A0A239JT58</accession>
<dbReference type="Pfam" id="PF00126">
    <property type="entry name" value="HTH_1"/>
    <property type="match status" value="1"/>
</dbReference>
<dbReference type="SUPFAM" id="SSF53850">
    <property type="entry name" value="Periplasmic binding protein-like II"/>
    <property type="match status" value="1"/>
</dbReference>
<name>A0A239JT58_9SPHN</name>